<reference evidence="1" key="1">
    <citation type="submission" date="2022-07" db="EMBL/GenBank/DDBJ databases">
        <title>Genome Sequence of Phlebia brevispora.</title>
        <authorList>
            <person name="Buettner E."/>
        </authorList>
    </citation>
    <scope>NUCLEOTIDE SEQUENCE</scope>
    <source>
        <strain evidence="1">MPL23</strain>
    </source>
</reference>
<gene>
    <name evidence="1" type="ORF">NM688_g2170</name>
</gene>
<accession>A0ACC1T9F6</accession>
<name>A0ACC1T9F6_9APHY</name>
<evidence type="ECO:0000313" key="2">
    <source>
        <dbReference type="Proteomes" id="UP001148662"/>
    </source>
</evidence>
<evidence type="ECO:0000313" key="1">
    <source>
        <dbReference type="EMBL" id="KAJ3556172.1"/>
    </source>
</evidence>
<comment type="caution">
    <text evidence="1">The sequence shown here is derived from an EMBL/GenBank/DDBJ whole genome shotgun (WGS) entry which is preliminary data.</text>
</comment>
<keyword evidence="2" id="KW-1185">Reference proteome</keyword>
<dbReference type="Proteomes" id="UP001148662">
    <property type="component" value="Unassembled WGS sequence"/>
</dbReference>
<protein>
    <submittedName>
        <fullName evidence="1">Uncharacterized protein</fullName>
    </submittedName>
</protein>
<sequence length="437" mass="48445">MADSPEGSESVGAESGDDGQLTIRIPNPKVYMARQSQWKGRRGKPRCDHCRINNLKCDRVLPTCNHCQWANGGRECKYTPLPTPAHRGIPRCDRCRLKNLKCDRNLPVCNHCTEDDEPECNYTPKKRHKVPSDHVATRDRPVAPYVAKTASFLVSELPGGSPSPDDESNADPDGDDPMDGKTDSKANVQPNGDGKFTWGMIVTTPHIDPWASPTFAPLPEQVVKALKSVNAIEMPTRHAFDEALNRFLGGLAPELRETATFPPETYSEIAGAISEGRVSELSSRLRIWALCHHARAGSRKHHLILLPRDAFYNMNPAEEERLRANYIVRVDGDATNAPPEKQPEGGSTSLDPPAVFERVPVHDQIYDVLVYTHRNHGSASSMLFEARRIGIATITWPMVEMFTRLCPLCKLRAKGQAARPVVPEDDAVSQSGRSVKR</sequence>
<organism evidence="1 2">
    <name type="scientific">Phlebia brevispora</name>
    <dbReference type="NCBI Taxonomy" id="194682"/>
    <lineage>
        <taxon>Eukaryota</taxon>
        <taxon>Fungi</taxon>
        <taxon>Dikarya</taxon>
        <taxon>Basidiomycota</taxon>
        <taxon>Agaricomycotina</taxon>
        <taxon>Agaricomycetes</taxon>
        <taxon>Polyporales</taxon>
        <taxon>Meruliaceae</taxon>
        <taxon>Phlebia</taxon>
    </lineage>
</organism>
<proteinExistence type="predicted"/>
<dbReference type="EMBL" id="JANHOG010000264">
    <property type="protein sequence ID" value="KAJ3556172.1"/>
    <property type="molecule type" value="Genomic_DNA"/>
</dbReference>